<dbReference type="SMART" id="SM00369">
    <property type="entry name" value="LRR_TYP"/>
    <property type="match status" value="7"/>
</dbReference>
<keyword evidence="3" id="KW-1133">Transmembrane helix</keyword>
<keyword evidence="3" id="KW-0812">Transmembrane</keyword>
<keyword evidence="4" id="KW-0675">Receptor</keyword>
<feature type="transmembrane region" description="Helical" evidence="3">
    <location>
        <begin position="662"/>
        <end position="682"/>
    </location>
</feature>
<dbReference type="PANTHER" id="PTHR45617">
    <property type="entry name" value="LEUCINE RICH REPEAT FAMILY PROTEIN"/>
    <property type="match status" value="1"/>
</dbReference>
<evidence type="ECO:0000256" key="2">
    <source>
        <dbReference type="ARBA" id="ARBA00022737"/>
    </source>
</evidence>
<dbReference type="AlphaFoldDB" id="A0A1Q3FIA5"/>
<dbReference type="Pfam" id="PF13855">
    <property type="entry name" value="LRR_8"/>
    <property type="match status" value="5"/>
</dbReference>
<protein>
    <submittedName>
        <fullName evidence="4">Putative toll-like receptor</fullName>
    </submittedName>
</protein>
<sequence>MQDLNYLLTAILWIIIPTILANGIIHSGILTIDEPITHPEMYLKFPQLWQLDMSNQTSFEFPKDRVLLIHNKLARYFCNNCSVHSIYKRSFAMLPQLTHLELDHNNLSYIHPDAFENNPLLQRVQLVGNNLVNFNPEGILRHVNFLSILNLDQNTGFDINQVQIELSWLIYFSCRNCNTSFVDKSTMGRWQRLGHLHLANNQIESIDQDAFLAMSRFKHLNVKGNKKLTKVSFVSKTLLHLDAEDCGLEGILDTAGLPALEIINVRKNRISKIHERAFQHSENIKRIVLDDNEIEKIPEKLLELPLYNLEALCIDRNPLQPREILGSFIAKYSSKKLRRGCMDDENHLKQFELNLPSKNGVALYTKFVNQLKFDGNTADFSFQNIIYIVEDFFENDSAITKVILDNNKDYDFPSYHAFLRSNFIMEVSFENCAITSIHDKTLNLLPNIRSINLKGNRIKSLDSSKVFQNNTKLEHLNLAFNELKFVAPNAFQELQALRSVNLSNNEQLTTELGISFLISVYLEILICSFCQFYQIDEFTLSGLTNIKELDLSYNKVTTVHENAFRWTKKLQHLDLEHNHLHTFEPDLIQFGHLQTFCLAGNEEFDFHLPKSQMLEDNASKMIKLEINCKEKMFASKSQTIKMNLAPKTASIVRDKNLVNLGALNYLVNIYLIALCILLNKYFNF</sequence>
<feature type="transmembrane region" description="Helical" evidence="3">
    <location>
        <begin position="6"/>
        <end position="25"/>
    </location>
</feature>
<name>A0A1Q3FIA5_CULTA</name>
<dbReference type="PROSITE" id="PS51450">
    <property type="entry name" value="LRR"/>
    <property type="match status" value="2"/>
</dbReference>
<dbReference type="InterPro" id="IPR003591">
    <property type="entry name" value="Leu-rich_rpt_typical-subtyp"/>
</dbReference>
<evidence type="ECO:0000256" key="3">
    <source>
        <dbReference type="SAM" id="Phobius"/>
    </source>
</evidence>
<keyword evidence="3" id="KW-0472">Membrane</keyword>
<evidence type="ECO:0000313" key="4">
    <source>
        <dbReference type="EMBL" id="JAV27290.1"/>
    </source>
</evidence>
<evidence type="ECO:0000256" key="1">
    <source>
        <dbReference type="ARBA" id="ARBA00022614"/>
    </source>
</evidence>
<proteinExistence type="predicted"/>
<dbReference type="EMBL" id="GFDL01007755">
    <property type="protein sequence ID" value="JAV27290.1"/>
    <property type="molecule type" value="Transcribed_RNA"/>
</dbReference>
<dbReference type="PANTHER" id="PTHR45617:SF181">
    <property type="entry name" value="LP04042P"/>
    <property type="match status" value="1"/>
</dbReference>
<reference evidence="4" key="1">
    <citation type="submission" date="2017-01" db="EMBL/GenBank/DDBJ databases">
        <title>A deep insight into the sialotranscriptome of adult male and female Cluex tarsalis mosquitoes.</title>
        <authorList>
            <person name="Ribeiro J.M."/>
            <person name="Moreira F."/>
            <person name="Bernard K.A."/>
            <person name="Calvo E."/>
        </authorList>
    </citation>
    <scope>NUCLEOTIDE SEQUENCE</scope>
    <source>
        <strain evidence="4">Kern County</strain>
        <tissue evidence="4">Salivary glands</tissue>
    </source>
</reference>
<dbReference type="SUPFAM" id="SSF52058">
    <property type="entry name" value="L domain-like"/>
    <property type="match status" value="2"/>
</dbReference>
<keyword evidence="2" id="KW-0677">Repeat</keyword>
<keyword evidence="1" id="KW-0433">Leucine-rich repeat</keyword>
<dbReference type="InterPro" id="IPR032675">
    <property type="entry name" value="LRR_dom_sf"/>
</dbReference>
<dbReference type="Gene3D" id="3.80.10.10">
    <property type="entry name" value="Ribonuclease Inhibitor"/>
    <property type="match status" value="4"/>
</dbReference>
<dbReference type="InterPro" id="IPR001611">
    <property type="entry name" value="Leu-rich_rpt"/>
</dbReference>
<accession>A0A1Q3FIA5</accession>
<organism evidence="4">
    <name type="scientific">Culex tarsalis</name>
    <name type="common">Encephalitis mosquito</name>
    <dbReference type="NCBI Taxonomy" id="7177"/>
    <lineage>
        <taxon>Eukaryota</taxon>
        <taxon>Metazoa</taxon>
        <taxon>Ecdysozoa</taxon>
        <taxon>Arthropoda</taxon>
        <taxon>Hexapoda</taxon>
        <taxon>Insecta</taxon>
        <taxon>Pterygota</taxon>
        <taxon>Neoptera</taxon>
        <taxon>Endopterygota</taxon>
        <taxon>Diptera</taxon>
        <taxon>Nematocera</taxon>
        <taxon>Culicoidea</taxon>
        <taxon>Culicidae</taxon>
        <taxon>Culicinae</taxon>
        <taxon>Culicini</taxon>
        <taxon>Culex</taxon>
        <taxon>Culex</taxon>
    </lineage>
</organism>